<gene>
    <name evidence="3" type="ORF">METZ01_LOCUS253493</name>
</gene>
<reference evidence="3" key="1">
    <citation type="submission" date="2018-05" db="EMBL/GenBank/DDBJ databases">
        <authorList>
            <person name="Lanie J.A."/>
            <person name="Ng W.-L."/>
            <person name="Kazmierczak K.M."/>
            <person name="Andrzejewski T.M."/>
            <person name="Davidsen T.M."/>
            <person name="Wayne K.J."/>
            <person name="Tettelin H."/>
            <person name="Glass J.I."/>
            <person name="Rusch D."/>
            <person name="Podicherti R."/>
            <person name="Tsui H.-C.T."/>
            <person name="Winkler M.E."/>
        </authorList>
    </citation>
    <scope>NUCLEOTIDE SEQUENCE</scope>
</reference>
<name>A0A382IMZ7_9ZZZZ</name>
<protein>
    <recommendedName>
        <fullName evidence="2">Electron transfer flavoprotein alpha/beta-subunit N-terminal domain-containing protein</fullName>
    </recommendedName>
</protein>
<dbReference type="GO" id="GO:0033539">
    <property type="term" value="P:fatty acid beta-oxidation using acyl-CoA dehydrogenase"/>
    <property type="evidence" value="ECO:0007669"/>
    <property type="project" value="TreeGrafter"/>
</dbReference>
<dbReference type="GO" id="GO:0050660">
    <property type="term" value="F:flavin adenine dinucleotide binding"/>
    <property type="evidence" value="ECO:0007669"/>
    <property type="project" value="InterPro"/>
</dbReference>
<dbReference type="InterPro" id="IPR001308">
    <property type="entry name" value="ETF_a/FixB"/>
</dbReference>
<dbReference type="SUPFAM" id="SSF52402">
    <property type="entry name" value="Adenine nucleotide alpha hydrolases-like"/>
    <property type="match status" value="1"/>
</dbReference>
<comment type="similarity">
    <text evidence="1">Belongs to the ETF alpha-subunit/FixB family.</text>
</comment>
<feature type="non-terminal residue" evidence="3">
    <location>
        <position position="1"/>
    </location>
</feature>
<dbReference type="AlphaFoldDB" id="A0A382IMZ7"/>
<dbReference type="Pfam" id="PF01012">
    <property type="entry name" value="ETF"/>
    <property type="match status" value="1"/>
</dbReference>
<dbReference type="SMART" id="SM00893">
    <property type="entry name" value="ETF"/>
    <property type="match status" value="1"/>
</dbReference>
<dbReference type="FunFam" id="3.40.50.620:FF:000041">
    <property type="entry name" value="Electron transfer flavoprotein alpha subunit"/>
    <property type="match status" value="1"/>
</dbReference>
<dbReference type="PANTHER" id="PTHR43153">
    <property type="entry name" value="ELECTRON TRANSFER FLAVOPROTEIN ALPHA"/>
    <property type="match status" value="1"/>
</dbReference>
<sequence>VIAEHDNVELKPSTLNTVTAAATLGNAIDLLVAGKDCGTIANEGAKIEGIERVWLADAPEYEYQLAENMAPIIADLGRNYTHILAPSSTFGKNIMPRAAALLDTQQISDIVAIESEDTFIRPIYAGNAMATVRSSDQVKLVTVRTTAFK</sequence>
<feature type="non-terminal residue" evidence="3">
    <location>
        <position position="149"/>
    </location>
</feature>
<evidence type="ECO:0000313" key="3">
    <source>
        <dbReference type="EMBL" id="SVC00639.1"/>
    </source>
</evidence>
<dbReference type="InterPro" id="IPR033947">
    <property type="entry name" value="ETF_alpha_N"/>
</dbReference>
<dbReference type="Gene3D" id="3.40.50.620">
    <property type="entry name" value="HUPs"/>
    <property type="match status" value="1"/>
</dbReference>
<organism evidence="3">
    <name type="scientific">marine metagenome</name>
    <dbReference type="NCBI Taxonomy" id="408172"/>
    <lineage>
        <taxon>unclassified sequences</taxon>
        <taxon>metagenomes</taxon>
        <taxon>ecological metagenomes</taxon>
    </lineage>
</organism>
<evidence type="ECO:0000259" key="2">
    <source>
        <dbReference type="SMART" id="SM00893"/>
    </source>
</evidence>
<dbReference type="EMBL" id="UINC01068205">
    <property type="protein sequence ID" value="SVC00639.1"/>
    <property type="molecule type" value="Genomic_DNA"/>
</dbReference>
<dbReference type="InterPro" id="IPR014729">
    <property type="entry name" value="Rossmann-like_a/b/a_fold"/>
</dbReference>
<dbReference type="InterPro" id="IPR014730">
    <property type="entry name" value="ETF_a/b_N"/>
</dbReference>
<feature type="domain" description="Electron transfer flavoprotein alpha/beta-subunit N-terminal" evidence="2">
    <location>
        <begin position="1"/>
        <end position="149"/>
    </location>
</feature>
<dbReference type="PANTHER" id="PTHR43153:SF1">
    <property type="entry name" value="ELECTRON TRANSFER FLAVOPROTEIN SUBUNIT ALPHA, MITOCHONDRIAL"/>
    <property type="match status" value="1"/>
</dbReference>
<proteinExistence type="inferred from homology"/>
<accession>A0A382IMZ7</accession>
<evidence type="ECO:0000256" key="1">
    <source>
        <dbReference type="ARBA" id="ARBA00005817"/>
    </source>
</evidence>
<dbReference type="GO" id="GO:0009055">
    <property type="term" value="F:electron transfer activity"/>
    <property type="evidence" value="ECO:0007669"/>
    <property type="project" value="InterPro"/>
</dbReference>
<dbReference type="CDD" id="cd01715">
    <property type="entry name" value="ETF_alpha"/>
    <property type="match status" value="1"/>
</dbReference>